<protein>
    <recommendedName>
        <fullName evidence="4">Transmembrane protein</fullName>
    </recommendedName>
</protein>
<keyword evidence="1" id="KW-0472">Membrane</keyword>
<accession>B4SHQ1</accession>
<gene>
    <name evidence="2" type="ordered locus">Smal_0389</name>
</gene>
<keyword evidence="1" id="KW-1133">Transmembrane helix</keyword>
<organism evidence="2 3">
    <name type="scientific">Stenotrophomonas maltophilia (strain R551-3)</name>
    <dbReference type="NCBI Taxonomy" id="391008"/>
    <lineage>
        <taxon>Bacteria</taxon>
        <taxon>Pseudomonadati</taxon>
        <taxon>Pseudomonadota</taxon>
        <taxon>Gammaproteobacteria</taxon>
        <taxon>Lysobacterales</taxon>
        <taxon>Lysobacteraceae</taxon>
        <taxon>Stenotrophomonas</taxon>
        <taxon>Stenotrophomonas maltophilia group</taxon>
    </lineage>
</organism>
<dbReference type="HOGENOM" id="CLU_1336899_0_0_6"/>
<dbReference type="STRING" id="391008.Smal_0389"/>
<dbReference type="RefSeq" id="WP_012509894.1">
    <property type="nucleotide sequence ID" value="NC_011071.1"/>
</dbReference>
<dbReference type="AlphaFoldDB" id="B4SHQ1"/>
<dbReference type="KEGG" id="smt:Smal_0389"/>
<reference evidence="2 3" key="1">
    <citation type="submission" date="2008-06" db="EMBL/GenBank/DDBJ databases">
        <title>Complete sequence of Stenotrophomonas maltophilia R551-3.</title>
        <authorList>
            <consortium name="US DOE Joint Genome Institute"/>
            <person name="Lucas S."/>
            <person name="Copeland A."/>
            <person name="Lapidus A."/>
            <person name="Glavina del Rio T."/>
            <person name="Dalin E."/>
            <person name="Tice H."/>
            <person name="Pitluck S."/>
            <person name="Chain P."/>
            <person name="Malfatti S."/>
            <person name="Shin M."/>
            <person name="Vergez L."/>
            <person name="Lang D."/>
            <person name="Schmutz J."/>
            <person name="Larimer F."/>
            <person name="Land M."/>
            <person name="Hauser L."/>
            <person name="Kyrpides N."/>
            <person name="Mikhailova N."/>
            <person name="Taghavi S."/>
            <person name="Monchy S."/>
            <person name="Newman L."/>
            <person name="Vangronsveld J."/>
            <person name="van der Lelie D."/>
            <person name="Richardson P."/>
        </authorList>
    </citation>
    <scope>NUCLEOTIDE SEQUENCE [LARGE SCALE GENOMIC DNA]</scope>
    <source>
        <strain evidence="2 3">R551-3</strain>
    </source>
</reference>
<dbReference type="OrthoDB" id="5976849at2"/>
<keyword evidence="1" id="KW-0812">Transmembrane</keyword>
<dbReference type="EMBL" id="CP001111">
    <property type="protein sequence ID" value="ACF50094.1"/>
    <property type="molecule type" value="Genomic_DNA"/>
</dbReference>
<evidence type="ECO:0008006" key="4">
    <source>
        <dbReference type="Google" id="ProtNLM"/>
    </source>
</evidence>
<feature type="transmembrane region" description="Helical" evidence="1">
    <location>
        <begin position="12"/>
        <end position="37"/>
    </location>
</feature>
<dbReference type="Proteomes" id="UP000001867">
    <property type="component" value="Chromosome"/>
</dbReference>
<proteinExistence type="predicted"/>
<feature type="transmembrane region" description="Helical" evidence="1">
    <location>
        <begin position="149"/>
        <end position="174"/>
    </location>
</feature>
<sequence>MSDVAMLLDAGLPVAVVAVISGVVLGAKVVQALCAYLRQGRKECLELWDRSKVDDAFWLESYINHRYNVRSPPADLVRACLEAGNSTTMMRDLVMNWRFFQGNSLPTLRWRGASRNHPILLWVELAMLPLVYFGFVVLGLLVIDKGGERGIVAAGPLIALGALSFWSFLTLIGARRALSDLRRQDETDERVSLSHPPADKHRALG</sequence>
<evidence type="ECO:0000313" key="3">
    <source>
        <dbReference type="Proteomes" id="UP000001867"/>
    </source>
</evidence>
<feature type="transmembrane region" description="Helical" evidence="1">
    <location>
        <begin position="119"/>
        <end position="143"/>
    </location>
</feature>
<evidence type="ECO:0000313" key="2">
    <source>
        <dbReference type="EMBL" id="ACF50094.1"/>
    </source>
</evidence>
<evidence type="ECO:0000256" key="1">
    <source>
        <dbReference type="SAM" id="Phobius"/>
    </source>
</evidence>
<name>B4SHQ1_STRM5</name>